<evidence type="ECO:0000256" key="6">
    <source>
        <dbReference type="ARBA" id="ARBA00023065"/>
    </source>
</evidence>
<keyword evidence="3" id="KW-0050">Antiport</keyword>
<comment type="subcellular location">
    <subcellularLocation>
        <location evidence="1">Membrane</location>
        <topology evidence="1">Multi-pass membrane protein</topology>
    </subcellularLocation>
</comment>
<feature type="transmembrane region" description="Helical" evidence="8">
    <location>
        <begin position="42"/>
        <end position="60"/>
    </location>
</feature>
<keyword evidence="7 8" id="KW-0472">Membrane</keyword>
<feature type="transmembrane region" description="Helical" evidence="8">
    <location>
        <begin position="124"/>
        <end position="145"/>
    </location>
</feature>
<dbReference type="InterPro" id="IPR014729">
    <property type="entry name" value="Rossmann-like_a/b/a_fold"/>
</dbReference>
<feature type="transmembrane region" description="Helical" evidence="8">
    <location>
        <begin position="274"/>
        <end position="298"/>
    </location>
</feature>
<feature type="transmembrane region" description="Helical" evidence="8">
    <location>
        <begin position="17"/>
        <end position="35"/>
    </location>
</feature>
<evidence type="ECO:0000256" key="2">
    <source>
        <dbReference type="ARBA" id="ARBA00022448"/>
    </source>
</evidence>
<evidence type="ECO:0000256" key="5">
    <source>
        <dbReference type="ARBA" id="ARBA00022989"/>
    </source>
</evidence>
<dbReference type="PANTHER" id="PTHR43562:SF4">
    <property type="entry name" value="NA(+)_H(+) ANTIPORTER NHAS5"/>
    <property type="match status" value="1"/>
</dbReference>
<feature type="transmembrane region" description="Helical" evidence="8">
    <location>
        <begin position="66"/>
        <end position="85"/>
    </location>
</feature>
<keyword evidence="2" id="KW-0813">Transport</keyword>
<dbReference type="GO" id="GO:0015297">
    <property type="term" value="F:antiporter activity"/>
    <property type="evidence" value="ECO:0007669"/>
    <property type="project" value="UniProtKB-KW"/>
</dbReference>
<dbReference type="Gene3D" id="3.40.50.620">
    <property type="entry name" value="HUPs"/>
    <property type="match status" value="1"/>
</dbReference>
<evidence type="ECO:0000256" key="7">
    <source>
        <dbReference type="ARBA" id="ARBA00023136"/>
    </source>
</evidence>
<dbReference type="PANTHER" id="PTHR43562">
    <property type="entry name" value="NAPA-TYPE SODIUM/HYDROGEN ANTIPORTER"/>
    <property type="match status" value="1"/>
</dbReference>
<dbReference type="InterPro" id="IPR038770">
    <property type="entry name" value="Na+/solute_symporter_sf"/>
</dbReference>
<sequence length="716" mass="79028">MILESIFSSELPLTNPVIKFLLILLIILLAPILFNRIKTPPLLGLILAGAVVGPKGLGLIERDSGIILSGTAGLLYIMFLAGLEIDLQDFKKNRNKSLVFGMYTFLIPMILGIIAGLILLKLSLISSVLLASMFASHTLIAYPLISKLGIGKNRAVNITIGGTLITDTLALLILAIIIGSTKGEVNALFWVKLILSISAFALLIIVGFPRLGRWFFKKYSDNSSQYIFVLVLVFSGATLAEIAGIEAIIGAFLVGLSINSLIPHTSPLMNRVEFVGNSIFIPFFLIGVGMLVDFRIFLESWETIWVAFVMTTVAIAAKWLAAFATQKTYKFTLDERRIIFGLSNAQAAATLAAVIIGYNTNIGLNSSGEPIRLLSESILNGTIIMILVTCTIASLAAQKGAKNIALAESAFDDGSGEKEIQERILIPIRSQETSDELIKLSILIQSPTKKSSMYALSIINPDLQDSAAEMKAQKILNKASETAASTDHFLIELLRYDTNVEQGISGVIHENKITDLVLGFHEKQGMNDSFLGNLTEGLLSKSNTTTFIYKSHQPFDTHKRHLIFVPPHAEKELGFPFWLVKIWNIARNTGARIIFYAAPETREYLADILKKHPIRVNFRTFPEWDEVSNLNIHLKPDDNLIMVLSRKGTVSYHPKLEQVPSLINTWLQNNSFILIYPNQPKAGGMDGMEMIHGSLIGPIERLDYTSKLISSLFRRK</sequence>
<feature type="transmembrane region" description="Helical" evidence="8">
    <location>
        <begin position="157"/>
        <end position="178"/>
    </location>
</feature>
<evidence type="ECO:0000256" key="8">
    <source>
        <dbReference type="SAM" id="Phobius"/>
    </source>
</evidence>
<organism evidence="10 11">
    <name type="scientific">Algoriphagus locisalis</name>
    <dbReference type="NCBI Taxonomy" id="305507"/>
    <lineage>
        <taxon>Bacteria</taxon>
        <taxon>Pseudomonadati</taxon>
        <taxon>Bacteroidota</taxon>
        <taxon>Cytophagia</taxon>
        <taxon>Cytophagales</taxon>
        <taxon>Cyclobacteriaceae</taxon>
        <taxon>Algoriphagus</taxon>
    </lineage>
</organism>
<evidence type="ECO:0000256" key="3">
    <source>
        <dbReference type="ARBA" id="ARBA00022449"/>
    </source>
</evidence>
<dbReference type="EMBL" id="FPBF01000005">
    <property type="protein sequence ID" value="SFU04770.1"/>
    <property type="molecule type" value="Genomic_DNA"/>
</dbReference>
<evidence type="ECO:0000313" key="11">
    <source>
        <dbReference type="Proteomes" id="UP000199673"/>
    </source>
</evidence>
<evidence type="ECO:0000256" key="1">
    <source>
        <dbReference type="ARBA" id="ARBA00004141"/>
    </source>
</evidence>
<dbReference type="GO" id="GO:1902600">
    <property type="term" value="P:proton transmembrane transport"/>
    <property type="evidence" value="ECO:0007669"/>
    <property type="project" value="InterPro"/>
</dbReference>
<feature type="domain" description="Cation/H+ exchanger transmembrane" evidence="9">
    <location>
        <begin position="25"/>
        <end position="395"/>
    </location>
</feature>
<keyword evidence="11" id="KW-1185">Reference proteome</keyword>
<keyword evidence="4 8" id="KW-0812">Transmembrane</keyword>
<accession>A0A1I7CZB4</accession>
<evidence type="ECO:0000313" key="10">
    <source>
        <dbReference type="EMBL" id="SFU04770.1"/>
    </source>
</evidence>
<feature type="transmembrane region" description="Helical" evidence="8">
    <location>
        <begin position="304"/>
        <end position="325"/>
    </location>
</feature>
<keyword evidence="5 8" id="KW-1133">Transmembrane helix</keyword>
<dbReference type="GO" id="GO:0016020">
    <property type="term" value="C:membrane"/>
    <property type="evidence" value="ECO:0007669"/>
    <property type="project" value="UniProtKB-SubCell"/>
</dbReference>
<dbReference type="AlphaFoldDB" id="A0A1I7CZB4"/>
<keyword evidence="6" id="KW-0406">Ion transport</keyword>
<dbReference type="OrthoDB" id="9793589at2"/>
<dbReference type="InterPro" id="IPR006153">
    <property type="entry name" value="Cation/H_exchanger_TM"/>
</dbReference>
<dbReference type="Gene3D" id="1.20.1530.20">
    <property type="match status" value="1"/>
</dbReference>
<feature type="transmembrane region" description="Helical" evidence="8">
    <location>
        <begin position="97"/>
        <end position="118"/>
    </location>
</feature>
<dbReference type="Pfam" id="PF00999">
    <property type="entry name" value="Na_H_Exchanger"/>
    <property type="match status" value="1"/>
</dbReference>
<feature type="transmembrane region" description="Helical" evidence="8">
    <location>
        <begin position="337"/>
        <end position="358"/>
    </location>
</feature>
<name>A0A1I7CZB4_9BACT</name>
<reference evidence="11" key="1">
    <citation type="submission" date="2016-10" db="EMBL/GenBank/DDBJ databases">
        <authorList>
            <person name="Varghese N."/>
            <person name="Submissions S."/>
        </authorList>
    </citation>
    <scope>NUCLEOTIDE SEQUENCE [LARGE SCALE GENOMIC DNA]</scope>
    <source>
        <strain evidence="11">DSM 23445</strain>
    </source>
</reference>
<gene>
    <name evidence="10" type="ORF">SAMN04489724_3603</name>
</gene>
<feature type="transmembrane region" description="Helical" evidence="8">
    <location>
        <begin position="378"/>
        <end position="397"/>
    </location>
</feature>
<dbReference type="Proteomes" id="UP000199673">
    <property type="component" value="Unassembled WGS sequence"/>
</dbReference>
<dbReference type="SUPFAM" id="SSF52402">
    <property type="entry name" value="Adenine nucleotide alpha hydrolases-like"/>
    <property type="match status" value="1"/>
</dbReference>
<dbReference type="STRING" id="305507.SAMN04489724_3603"/>
<feature type="transmembrane region" description="Helical" evidence="8">
    <location>
        <begin position="190"/>
        <end position="211"/>
    </location>
</feature>
<evidence type="ECO:0000259" key="9">
    <source>
        <dbReference type="Pfam" id="PF00999"/>
    </source>
</evidence>
<proteinExistence type="predicted"/>
<protein>
    <submittedName>
        <fullName evidence="10">Kef-type K+ transport system, membrane component KefB</fullName>
    </submittedName>
</protein>
<dbReference type="RefSeq" id="WP_091696014.1">
    <property type="nucleotide sequence ID" value="NZ_FPBF01000005.1"/>
</dbReference>
<evidence type="ECO:0000256" key="4">
    <source>
        <dbReference type="ARBA" id="ARBA00022692"/>
    </source>
</evidence>